<dbReference type="SUPFAM" id="SSF49764">
    <property type="entry name" value="HSP20-like chaperones"/>
    <property type="match status" value="1"/>
</dbReference>
<dbReference type="PANTHER" id="PTHR11527">
    <property type="entry name" value="HEAT-SHOCK PROTEIN 20 FAMILY MEMBER"/>
    <property type="match status" value="1"/>
</dbReference>
<feature type="region of interest" description="Disordered" evidence="3">
    <location>
        <begin position="19"/>
        <end position="63"/>
    </location>
</feature>
<dbReference type="PROSITE" id="PS01031">
    <property type="entry name" value="SHSP"/>
    <property type="match status" value="1"/>
</dbReference>
<dbReference type="Gene3D" id="2.60.40.790">
    <property type="match status" value="1"/>
</dbReference>
<evidence type="ECO:0000313" key="5">
    <source>
        <dbReference type="EMBL" id="PIS39147.1"/>
    </source>
</evidence>
<feature type="compositionally biased region" description="Basic and acidic residues" evidence="3">
    <location>
        <begin position="33"/>
        <end position="46"/>
    </location>
</feature>
<feature type="compositionally biased region" description="Basic and acidic residues" evidence="3">
    <location>
        <begin position="54"/>
        <end position="63"/>
    </location>
</feature>
<dbReference type="Proteomes" id="UP000230088">
    <property type="component" value="Unassembled WGS sequence"/>
</dbReference>
<evidence type="ECO:0000256" key="2">
    <source>
        <dbReference type="RuleBase" id="RU003616"/>
    </source>
</evidence>
<proteinExistence type="inferred from homology"/>
<evidence type="ECO:0000313" key="6">
    <source>
        <dbReference type="Proteomes" id="UP000230088"/>
    </source>
</evidence>
<dbReference type="EMBL" id="PEYD01000068">
    <property type="protein sequence ID" value="PIS39147.1"/>
    <property type="molecule type" value="Genomic_DNA"/>
</dbReference>
<evidence type="ECO:0000259" key="4">
    <source>
        <dbReference type="PROSITE" id="PS01031"/>
    </source>
</evidence>
<dbReference type="CDD" id="cd06464">
    <property type="entry name" value="ACD_sHsps-like"/>
    <property type="match status" value="1"/>
</dbReference>
<dbReference type="Pfam" id="PF00011">
    <property type="entry name" value="HSP20"/>
    <property type="match status" value="1"/>
</dbReference>
<gene>
    <name evidence="5" type="ORF">COT33_03575</name>
</gene>
<organism evidence="5 6">
    <name type="scientific">Candidatus Nealsonbacteria bacterium CG08_land_8_20_14_0_20_38_20</name>
    <dbReference type="NCBI Taxonomy" id="1974705"/>
    <lineage>
        <taxon>Bacteria</taxon>
        <taxon>Candidatus Nealsoniibacteriota</taxon>
    </lineage>
</organism>
<dbReference type="InterPro" id="IPR031107">
    <property type="entry name" value="Small_HSP"/>
</dbReference>
<feature type="domain" description="SHSP" evidence="4">
    <location>
        <begin position="76"/>
        <end position="188"/>
    </location>
</feature>
<sequence length="188" mass="21569">MSSFFEKIKKGMGLELTAVEKEEKKPNSKLKKIKEESSEIKEEKQQEVNPPTGGEKKEEKEVKKEKLVQGFSLKNLNKEEGELAVDVYQTEGELIIRSAIAGVRPEKLDILVEDDVITISGIREEPEEKEKIDYFSRECYFGPFSRKMISPVEIDSSRAKAIMKEGILLIRIPKIQKVKKIKLEVEKE</sequence>
<reference evidence="6" key="1">
    <citation type="submission" date="2017-09" db="EMBL/GenBank/DDBJ databases">
        <title>Depth-based differentiation of microbial function through sediment-hosted aquifers and enrichment of novel symbionts in the deep terrestrial subsurface.</title>
        <authorList>
            <person name="Probst A.J."/>
            <person name="Ladd B."/>
            <person name="Jarett J.K."/>
            <person name="Geller-Mcgrath D.E."/>
            <person name="Sieber C.M.K."/>
            <person name="Emerson J.B."/>
            <person name="Anantharaman K."/>
            <person name="Thomas B.C."/>
            <person name="Malmstrom R."/>
            <person name="Stieglmeier M."/>
            <person name="Klingl A."/>
            <person name="Woyke T."/>
            <person name="Ryan C.M."/>
            <person name="Banfield J.F."/>
        </authorList>
    </citation>
    <scope>NUCLEOTIDE SEQUENCE [LARGE SCALE GENOMIC DNA]</scope>
</reference>
<accession>A0A2H0YKW9</accession>
<dbReference type="InterPro" id="IPR002068">
    <property type="entry name" value="A-crystallin/Hsp20_dom"/>
</dbReference>
<comment type="similarity">
    <text evidence="1 2">Belongs to the small heat shock protein (HSP20) family.</text>
</comment>
<evidence type="ECO:0000256" key="1">
    <source>
        <dbReference type="PROSITE-ProRule" id="PRU00285"/>
    </source>
</evidence>
<evidence type="ECO:0000256" key="3">
    <source>
        <dbReference type="SAM" id="MobiDB-lite"/>
    </source>
</evidence>
<dbReference type="InterPro" id="IPR008978">
    <property type="entry name" value="HSP20-like_chaperone"/>
</dbReference>
<dbReference type="AlphaFoldDB" id="A0A2H0YKW9"/>
<protein>
    <recommendedName>
        <fullName evidence="4">SHSP domain-containing protein</fullName>
    </recommendedName>
</protein>
<comment type="caution">
    <text evidence="5">The sequence shown here is derived from an EMBL/GenBank/DDBJ whole genome shotgun (WGS) entry which is preliminary data.</text>
</comment>
<name>A0A2H0YKW9_9BACT</name>